<reference evidence="1 2" key="1">
    <citation type="submission" date="2020-08" db="EMBL/GenBank/DDBJ databases">
        <title>Genomic Encyclopedia of Type Strains, Phase III (KMG-III): the genomes of soil and plant-associated and newly described type strains.</title>
        <authorList>
            <person name="Whitman W."/>
        </authorList>
    </citation>
    <scope>NUCLEOTIDE SEQUENCE [LARGE SCALE GENOMIC DNA]</scope>
    <source>
        <strain evidence="1 2">CECT 8654</strain>
    </source>
</reference>
<evidence type="ECO:0000313" key="1">
    <source>
        <dbReference type="EMBL" id="MBB3048970.1"/>
    </source>
</evidence>
<dbReference type="AlphaFoldDB" id="A0A7W4W7R5"/>
<organism evidence="1 2">
    <name type="scientific">Litorivivens lipolytica</name>
    <dbReference type="NCBI Taxonomy" id="1524264"/>
    <lineage>
        <taxon>Bacteria</taxon>
        <taxon>Pseudomonadati</taxon>
        <taxon>Pseudomonadota</taxon>
        <taxon>Gammaproteobacteria</taxon>
        <taxon>Litorivivens</taxon>
    </lineage>
</organism>
<dbReference type="EMBL" id="JACHWY010000004">
    <property type="protein sequence ID" value="MBB3048970.1"/>
    <property type="molecule type" value="Genomic_DNA"/>
</dbReference>
<accession>A0A7W4W7R5</accession>
<proteinExistence type="predicted"/>
<gene>
    <name evidence="1" type="ORF">FHR99_003244</name>
</gene>
<evidence type="ECO:0000313" key="2">
    <source>
        <dbReference type="Proteomes" id="UP000537130"/>
    </source>
</evidence>
<comment type="caution">
    <text evidence="1">The sequence shown here is derived from an EMBL/GenBank/DDBJ whole genome shotgun (WGS) entry which is preliminary data.</text>
</comment>
<sequence length="86" mass="9782">MISREQAFDLATQHANELRPGTFVTKVLHPDEITGRNPVLYGIALENCWIAYLKPRDPYFIRDSEIIVIDRNLGRVLYHGGANDEG</sequence>
<dbReference type="Proteomes" id="UP000537130">
    <property type="component" value="Unassembled WGS sequence"/>
</dbReference>
<protein>
    <submittedName>
        <fullName evidence="1">Uncharacterized protein</fullName>
    </submittedName>
</protein>
<dbReference type="RefSeq" id="WP_183411759.1">
    <property type="nucleotide sequence ID" value="NZ_JACHWY010000004.1"/>
</dbReference>
<name>A0A7W4W7R5_9GAMM</name>
<keyword evidence="2" id="KW-1185">Reference proteome</keyword>